<comment type="caution">
    <text evidence="6">The sequence shown here is derived from an EMBL/GenBank/DDBJ whole genome shotgun (WGS) entry which is preliminary data.</text>
</comment>
<dbReference type="PANTHER" id="PTHR47506">
    <property type="entry name" value="TRANSCRIPTIONAL REGULATORY PROTEIN"/>
    <property type="match status" value="1"/>
</dbReference>
<dbReference type="GO" id="GO:0003677">
    <property type="term" value="F:DNA binding"/>
    <property type="evidence" value="ECO:0007669"/>
    <property type="project" value="UniProtKB-UniRule"/>
</dbReference>
<dbReference type="Proteomes" id="UP000323876">
    <property type="component" value="Unassembled WGS sequence"/>
</dbReference>
<evidence type="ECO:0000256" key="4">
    <source>
        <dbReference type="PROSITE-ProRule" id="PRU00335"/>
    </source>
</evidence>
<organism evidence="6 7">
    <name type="scientific">Nocardia colli</name>
    <dbReference type="NCBI Taxonomy" id="2545717"/>
    <lineage>
        <taxon>Bacteria</taxon>
        <taxon>Bacillati</taxon>
        <taxon>Actinomycetota</taxon>
        <taxon>Actinomycetes</taxon>
        <taxon>Mycobacteriales</taxon>
        <taxon>Nocardiaceae</taxon>
        <taxon>Nocardia</taxon>
    </lineage>
</organism>
<dbReference type="Pfam" id="PF00440">
    <property type="entry name" value="TetR_N"/>
    <property type="match status" value="1"/>
</dbReference>
<proteinExistence type="predicted"/>
<evidence type="ECO:0000313" key="6">
    <source>
        <dbReference type="EMBL" id="KAA8879658.1"/>
    </source>
</evidence>
<feature type="DNA-binding region" description="H-T-H motif" evidence="4">
    <location>
        <begin position="29"/>
        <end position="48"/>
    </location>
</feature>
<sequence length="197" mass="21388">MARPRKFDEQAALTAARDTFWGNGYADTSVQNLTDATGLGTQSLYGAFGSKRDLFLRILDDYCARQSTGLEAAVTADPSPWHGITSAVVFEDGGRMDLPPQGCLMASTVAALSTHDEEIRARACRAQSETRALFTRQLTQAQETGEIDPDLDPEATARALIAVMQGIEFLYKSGIGDDELNLVKTAVLELINRSVTR</sequence>
<dbReference type="AlphaFoldDB" id="A0A5N0DRI2"/>
<dbReference type="InterPro" id="IPR011075">
    <property type="entry name" value="TetR_C"/>
</dbReference>
<reference evidence="6 7" key="1">
    <citation type="submission" date="2019-09" db="EMBL/GenBank/DDBJ databases">
        <authorList>
            <person name="Wang X."/>
        </authorList>
    </citation>
    <scope>NUCLEOTIDE SEQUENCE [LARGE SCALE GENOMIC DNA]</scope>
    <source>
        <strain evidence="6 7">CICC 11023</strain>
    </source>
</reference>
<dbReference type="Gene3D" id="1.10.357.10">
    <property type="entry name" value="Tetracycline Repressor, domain 2"/>
    <property type="match status" value="1"/>
</dbReference>
<dbReference type="SUPFAM" id="SSF46689">
    <property type="entry name" value="Homeodomain-like"/>
    <property type="match status" value="1"/>
</dbReference>
<dbReference type="InterPro" id="IPR009057">
    <property type="entry name" value="Homeodomain-like_sf"/>
</dbReference>
<dbReference type="SUPFAM" id="SSF48498">
    <property type="entry name" value="Tetracyclin repressor-like, C-terminal domain"/>
    <property type="match status" value="1"/>
</dbReference>
<dbReference type="OrthoDB" id="9805134at2"/>
<dbReference type="RefSeq" id="WP_150408086.1">
    <property type="nucleotide sequence ID" value="NZ_VXLC01000045.1"/>
</dbReference>
<evidence type="ECO:0000256" key="1">
    <source>
        <dbReference type="ARBA" id="ARBA00023015"/>
    </source>
</evidence>
<dbReference type="PROSITE" id="PS50977">
    <property type="entry name" value="HTH_TETR_2"/>
    <property type="match status" value="1"/>
</dbReference>
<keyword evidence="1" id="KW-0805">Transcription regulation</keyword>
<keyword evidence="7" id="KW-1185">Reference proteome</keyword>
<dbReference type="Pfam" id="PF16925">
    <property type="entry name" value="TetR_C_13"/>
    <property type="match status" value="1"/>
</dbReference>
<evidence type="ECO:0000259" key="5">
    <source>
        <dbReference type="PROSITE" id="PS50977"/>
    </source>
</evidence>
<dbReference type="InterPro" id="IPR036271">
    <property type="entry name" value="Tet_transcr_reg_TetR-rel_C_sf"/>
</dbReference>
<dbReference type="PANTHER" id="PTHR47506:SF10">
    <property type="entry name" value="TRANSCRIPTIONAL REGULATORY PROTEIN"/>
    <property type="match status" value="1"/>
</dbReference>
<evidence type="ECO:0000256" key="3">
    <source>
        <dbReference type="ARBA" id="ARBA00023163"/>
    </source>
</evidence>
<dbReference type="Gene3D" id="1.10.10.60">
    <property type="entry name" value="Homeodomain-like"/>
    <property type="match status" value="1"/>
</dbReference>
<protein>
    <submittedName>
        <fullName evidence="6">TetR/AcrR family transcriptional regulator</fullName>
    </submittedName>
</protein>
<dbReference type="InterPro" id="IPR001647">
    <property type="entry name" value="HTH_TetR"/>
</dbReference>
<accession>A0A5N0DRI2</accession>
<evidence type="ECO:0000256" key="2">
    <source>
        <dbReference type="ARBA" id="ARBA00023125"/>
    </source>
</evidence>
<gene>
    <name evidence="6" type="ORF">F3087_43655</name>
</gene>
<keyword evidence="2 4" id="KW-0238">DNA-binding</keyword>
<feature type="domain" description="HTH tetR-type" evidence="5">
    <location>
        <begin position="6"/>
        <end position="66"/>
    </location>
</feature>
<dbReference type="EMBL" id="VXLC01000045">
    <property type="protein sequence ID" value="KAA8879658.1"/>
    <property type="molecule type" value="Genomic_DNA"/>
</dbReference>
<evidence type="ECO:0000313" key="7">
    <source>
        <dbReference type="Proteomes" id="UP000323876"/>
    </source>
</evidence>
<keyword evidence="3" id="KW-0804">Transcription</keyword>
<name>A0A5N0DRI2_9NOCA</name>